<proteinExistence type="predicted"/>
<dbReference type="Proteomes" id="UP001166402">
    <property type="component" value="Unassembled WGS sequence"/>
</dbReference>
<dbReference type="RefSeq" id="WP_209452789.1">
    <property type="nucleotide sequence ID" value="NZ_JAGGLT010000002.1"/>
</dbReference>
<reference evidence="1" key="1">
    <citation type="submission" date="2021-03" db="EMBL/GenBank/DDBJ databases">
        <title>Genomic Encyclopedia of Type Strains, Phase IV (KMG-IV): sequencing the most valuable type-strain genomes for metagenomic binning, comparative biology and taxonomic classification.</title>
        <authorList>
            <person name="Goeker M."/>
        </authorList>
    </citation>
    <scope>NUCLEOTIDE SEQUENCE</scope>
    <source>
        <strain evidence="1">DSM 101588</strain>
    </source>
</reference>
<accession>A0ABS4NAY0</accession>
<sequence length="828" mass="91904">MIQKGKIFISFLLIFVFLSTISKANTMTQNNILLLSPNGDKITYGSSYWQTSNIREWLNSAETVVNYTNQKPSSDKLGNYAYDTEPGFLSEFTQDEINAIAVTAHRVPISVDDQSVSNGGNAQMPLNLMSGQSISFCVPNILTSWQSYIYQVVNDKVYFLSPYELYLFVQKRGFSLNRSVTNAVKNKYNYLNGNIPWWLSGGAASLSIEYSYILSSSIAVTTTRPSSAYGVVPVINLKPDYKLSNGELASNLKIGETVTFGRHLGESINWIVINKLNGYPMLLAENAIDIKPFDAPGDYSYAYSNHINFPSADISYINPVYVSTNGSSDTTPPVITILNEDQLNTRQNGSFTINLSITDDSGVSFVQLPDGSKTTFTNISYTITANGTYLFIASDINGNYKYLTVPVSNINVPPFVNISSSANGWTNKDVTVNISASNDVGLDASSIIQSGRDWNGSIWANYTTYKGKQVHIMADVELVNATQDVGNYKAGIGFSYYYTWKNGDEYQEAKTWQYAYQVPLSTLQSQGKQHIDVIYTIPSNYFQDLQPWTQIDIPFNLQGVYTIKWTNVHYELLDNSDFAIKEIILPNDQIVYQNSYTDTLTKEGQYTYTVIDNHGATTQKTITVLIDKVPPTLNISGIPSTLTNLITLTISASDDRSGVAYITLPNGSTTTSTSTTFNIRANGSYTFKVTDNAGNITTQTVTINTINNVSYNNMNTVYKAGQAIIIDINCDSNVDNVTARMWYANNEFIDSNTTNLIKGLNGEWHTAHNSSEGYDKVVIIPKDTLDGTYNITITVYKTINGTTYTQSIIIPITVKGTIYDYYHSEINN</sequence>
<keyword evidence="2" id="KW-1185">Reference proteome</keyword>
<evidence type="ECO:0000313" key="1">
    <source>
        <dbReference type="EMBL" id="MBP2070818.1"/>
    </source>
</evidence>
<name>A0ABS4NAY0_9THEO</name>
<dbReference type="EMBL" id="JAGGLT010000002">
    <property type="protein sequence ID" value="MBP2070818.1"/>
    <property type="molecule type" value="Genomic_DNA"/>
</dbReference>
<comment type="caution">
    <text evidence="1">The sequence shown here is derived from an EMBL/GenBank/DDBJ whole genome shotgun (WGS) entry which is preliminary data.</text>
</comment>
<organism evidence="1 2">
    <name type="scientific">Thermoanaerobacterium butyriciformans</name>
    <dbReference type="NCBI Taxonomy" id="1702242"/>
    <lineage>
        <taxon>Bacteria</taxon>
        <taxon>Bacillati</taxon>
        <taxon>Bacillota</taxon>
        <taxon>Clostridia</taxon>
        <taxon>Thermoanaerobacterales</taxon>
        <taxon>Thermoanaerobacteraceae</taxon>
        <taxon>Thermoanaerobacterium</taxon>
    </lineage>
</organism>
<gene>
    <name evidence="1" type="ORF">J2Z80_000316</name>
</gene>
<protein>
    <submittedName>
        <fullName evidence="1">Uncharacterized protein</fullName>
    </submittedName>
</protein>
<evidence type="ECO:0000313" key="2">
    <source>
        <dbReference type="Proteomes" id="UP001166402"/>
    </source>
</evidence>